<comment type="pathway">
    <text evidence="3">Purine metabolism; IMP biosynthesis via de novo pathway; IMP from 5-formamido-1-(5-phospho-D-ribosyl)imidazole-4-carboxamide: step 1/1.</text>
</comment>
<name>A0A067R8I0_ZOONE</name>
<dbReference type="Gene3D" id="3.40.140.20">
    <property type="match status" value="2"/>
</dbReference>
<dbReference type="NCBIfam" id="NF005492">
    <property type="entry name" value="PRK07106.1"/>
    <property type="match status" value="1"/>
</dbReference>
<comment type="function">
    <text evidence="18">Bifunctional enzyme that catalyzes the last two steps of purine biosynthesis. Acts as a transformylase that incorporates a formyl group to the AMP analog AICAR (5-amino-1-(5-phospho-beta-D-ribosyl)imidazole-4-carboxamide) to produce the intermediate formyl-AICAR (FAICAR). Can use both 10-formyldihydrofolate and 10-formyltetrahydrofolate as the formyl donor in this reaction. Also catalyzes the cyclization of FAICAR to inosine monophosphate (IMP). Promotes insulin receptor/INSR autophosphorylation and is involved in INSR internalization.</text>
</comment>
<comment type="similarity">
    <text evidence="5">Belongs to the PurH family.</text>
</comment>
<dbReference type="GO" id="GO:0003937">
    <property type="term" value="F:IMP cyclohydrolase activity"/>
    <property type="evidence" value="ECO:0007669"/>
    <property type="project" value="UniProtKB-EC"/>
</dbReference>
<evidence type="ECO:0000256" key="10">
    <source>
        <dbReference type="ARBA" id="ARBA00022679"/>
    </source>
</evidence>
<dbReference type="STRING" id="136037.A0A067R8I0"/>
<dbReference type="FunCoup" id="A0A067R8I0">
    <property type="interactions" value="1534"/>
</dbReference>
<keyword evidence="9" id="KW-0963">Cytoplasm</keyword>
<comment type="catalytic activity">
    <reaction evidence="16">
        <text>(6R)-10-formyltetrahydrofolate + 5-amino-1-(5-phospho-beta-D-ribosyl)imidazole-4-carboxamide = 5-formamido-1-(5-phospho-D-ribosyl)imidazole-4-carboxamide + (6S)-5,6,7,8-tetrahydrofolate</text>
        <dbReference type="Rhea" id="RHEA:22192"/>
        <dbReference type="ChEBI" id="CHEBI:57453"/>
        <dbReference type="ChEBI" id="CHEBI:58467"/>
        <dbReference type="ChEBI" id="CHEBI:58475"/>
        <dbReference type="ChEBI" id="CHEBI:195366"/>
        <dbReference type="EC" id="2.1.2.3"/>
    </reaction>
    <physiologicalReaction direction="left-to-right" evidence="16">
        <dbReference type="Rhea" id="RHEA:22193"/>
    </physiologicalReaction>
</comment>
<protein>
    <recommendedName>
        <fullName evidence="8">Bifunctional purine biosynthesis protein ATIC</fullName>
        <ecNumber evidence="6">2.1.2.3</ecNumber>
        <ecNumber evidence="7">3.5.4.10</ecNumber>
    </recommendedName>
    <alternativeName>
        <fullName evidence="14">AICAR transformylase/inosine monophosphate cyclohydrolase</fullName>
    </alternativeName>
</protein>
<dbReference type="OrthoDB" id="6017153at2759"/>
<evidence type="ECO:0000256" key="6">
    <source>
        <dbReference type="ARBA" id="ARBA00012253"/>
    </source>
</evidence>
<evidence type="ECO:0000313" key="21">
    <source>
        <dbReference type="Proteomes" id="UP000027135"/>
    </source>
</evidence>
<evidence type="ECO:0000256" key="1">
    <source>
        <dbReference type="ARBA" id="ARBA00000945"/>
    </source>
</evidence>
<evidence type="ECO:0000256" key="16">
    <source>
        <dbReference type="ARBA" id="ARBA00047515"/>
    </source>
</evidence>
<dbReference type="InterPro" id="IPR024051">
    <property type="entry name" value="AICAR_Tfase_dup_dom_sf"/>
</dbReference>
<dbReference type="Pfam" id="PF01808">
    <property type="entry name" value="AICARFT_IMPCHas"/>
    <property type="match status" value="1"/>
</dbReference>
<dbReference type="FunFam" id="1.10.287.440:FF:000001">
    <property type="entry name" value="Bifunctional purine biosynthesis protein PURH"/>
    <property type="match status" value="1"/>
</dbReference>
<dbReference type="AlphaFoldDB" id="A0A067R8I0"/>
<dbReference type="Proteomes" id="UP000027135">
    <property type="component" value="Unassembled WGS sequence"/>
</dbReference>
<dbReference type="HAMAP" id="MF_00139">
    <property type="entry name" value="PurH"/>
    <property type="match status" value="1"/>
</dbReference>
<keyword evidence="10" id="KW-0808">Transferase</keyword>
<dbReference type="GO" id="GO:0005829">
    <property type="term" value="C:cytosol"/>
    <property type="evidence" value="ECO:0007669"/>
    <property type="project" value="UniProtKB-SubCell"/>
</dbReference>
<dbReference type="PANTHER" id="PTHR11692">
    <property type="entry name" value="BIFUNCTIONAL PURINE BIOSYNTHESIS PROTEIN PURH"/>
    <property type="match status" value="1"/>
</dbReference>
<evidence type="ECO:0000256" key="11">
    <source>
        <dbReference type="ARBA" id="ARBA00022755"/>
    </source>
</evidence>
<comment type="subunit">
    <text evidence="15">Homodimer. Associates with internalized INSR complexes on Golgi/endosomal membranes. Interacts with INSR; ATIC together with PRKAA2/AMPK2 and HACD3/PTPLAD1 is proposed to be part of a signaling network regulating INSR autophosphorylation and endocytosis.</text>
</comment>
<keyword evidence="13" id="KW-0511">Multifunctional enzyme</keyword>
<dbReference type="FunFam" id="3.40.50.1380:FF:000003">
    <property type="entry name" value="Bifunctional purine biosynthesis protein"/>
    <property type="match status" value="1"/>
</dbReference>
<dbReference type="InterPro" id="IPR011607">
    <property type="entry name" value="MGS-like_dom"/>
</dbReference>
<sequence length="593" mass="64043">MAAGGNLALLSVSDKAGLLPFAEKLQGLGLTLVASGGTAKALRDAKISVKDVAEITGAPELLGGRVKTLHPAVHAGILARLIESDQNDLAKMNYSMFRIVVCNLYPFVDTVAKPGITVDDAVENIDIGGVTLLRAAAKNHGRVTVLCDPSDYDLVAKELQTSADGDTSLATRQRLALKVFTHTSHYDLAISDYFRKQYSAGISQLTLRYGTNPHQKPAQIFTTLAQLPLKVVNGAPGFINLCDALNGWQLVKELKDALGLPAATSFKHVSPAGAAVAVPLSPEQAKVCMVDDLLGQLTPLAVAYARARGADRMSSFGDFVALSDPCDVATARIISREVSDGIIAPAYVPEALELLKKKKGGAYCVLQIDPSYEPRPVEQKVLFGLTLQQQRNNAVINKQLFSNTVSQKKELPEGAVRDLIVATIALKYTQSNSVCYARDGQVIGIGAGQQSRIHCTRLAGDKADNWWLRQHPNVISMKFKKGVKRAEISNAIDNYVNGTVGKDMDEKTWAAMYETVPKLLTDKDRAEWSGKLSGVALGSDAFFPFRDNVDRARQSGVEYIASPSGSTNDDDVIRACDDYGITLVHTNLRLFHH</sequence>
<dbReference type="Pfam" id="PF02142">
    <property type="entry name" value="MGS"/>
    <property type="match status" value="1"/>
</dbReference>
<dbReference type="SMART" id="SM00798">
    <property type="entry name" value="AICARFT_IMPCHas"/>
    <property type="match status" value="1"/>
</dbReference>
<dbReference type="EMBL" id="KK852634">
    <property type="protein sequence ID" value="KDR19778.1"/>
    <property type="molecule type" value="Genomic_DNA"/>
</dbReference>
<dbReference type="Gene3D" id="3.40.50.1380">
    <property type="entry name" value="Methylglyoxal synthase-like domain"/>
    <property type="match status" value="1"/>
</dbReference>
<evidence type="ECO:0000256" key="5">
    <source>
        <dbReference type="ARBA" id="ARBA00007667"/>
    </source>
</evidence>
<dbReference type="InterPro" id="IPR036914">
    <property type="entry name" value="MGS-like_dom_sf"/>
</dbReference>
<evidence type="ECO:0000256" key="4">
    <source>
        <dbReference type="ARBA" id="ARBA00004954"/>
    </source>
</evidence>
<dbReference type="InterPro" id="IPR024050">
    <property type="entry name" value="AICAR_Tfase_insert_dom_sf"/>
</dbReference>
<comment type="catalytic activity">
    <reaction evidence="1">
        <text>10-formyldihydrofolate + 5-amino-1-(5-phospho-beta-D-ribosyl)imidazole-4-carboxamide = 5-formamido-1-(5-phospho-D-ribosyl)imidazole-4-carboxamide + 7,8-dihydrofolate</text>
        <dbReference type="Rhea" id="RHEA:59144"/>
        <dbReference type="ChEBI" id="CHEBI:57451"/>
        <dbReference type="ChEBI" id="CHEBI:57452"/>
        <dbReference type="ChEBI" id="CHEBI:58467"/>
        <dbReference type="ChEBI" id="CHEBI:58475"/>
    </reaction>
    <physiologicalReaction direction="left-to-right" evidence="1">
        <dbReference type="Rhea" id="RHEA:59145"/>
    </physiologicalReaction>
</comment>
<evidence type="ECO:0000256" key="14">
    <source>
        <dbReference type="ARBA" id="ARBA00032307"/>
    </source>
</evidence>
<dbReference type="InParanoid" id="A0A067R8I0"/>
<keyword evidence="12" id="KW-0378">Hydrolase</keyword>
<dbReference type="OMA" id="IKHNNPC"/>
<evidence type="ECO:0000256" key="8">
    <source>
        <dbReference type="ARBA" id="ARBA00017905"/>
    </source>
</evidence>
<evidence type="ECO:0000256" key="3">
    <source>
        <dbReference type="ARBA" id="ARBA00004844"/>
    </source>
</evidence>
<dbReference type="PANTHER" id="PTHR11692:SF0">
    <property type="entry name" value="BIFUNCTIONAL PURINE BIOSYNTHESIS PROTEIN ATIC"/>
    <property type="match status" value="1"/>
</dbReference>
<evidence type="ECO:0000256" key="7">
    <source>
        <dbReference type="ARBA" id="ARBA00012712"/>
    </source>
</evidence>
<evidence type="ECO:0000256" key="17">
    <source>
        <dbReference type="ARBA" id="ARBA00048341"/>
    </source>
</evidence>
<organism evidence="20 21">
    <name type="scientific">Zootermopsis nevadensis</name>
    <name type="common">Dampwood termite</name>
    <dbReference type="NCBI Taxonomy" id="136037"/>
    <lineage>
        <taxon>Eukaryota</taxon>
        <taxon>Metazoa</taxon>
        <taxon>Ecdysozoa</taxon>
        <taxon>Arthropoda</taxon>
        <taxon>Hexapoda</taxon>
        <taxon>Insecta</taxon>
        <taxon>Pterygota</taxon>
        <taxon>Neoptera</taxon>
        <taxon>Polyneoptera</taxon>
        <taxon>Dictyoptera</taxon>
        <taxon>Blattodea</taxon>
        <taxon>Blattoidea</taxon>
        <taxon>Termitoidae</taxon>
        <taxon>Termopsidae</taxon>
        <taxon>Zootermopsis</taxon>
    </lineage>
</organism>
<accession>A0A067R8I0</accession>
<gene>
    <name evidence="20" type="ORF">L798_05991</name>
</gene>
<reference evidence="20 21" key="1">
    <citation type="journal article" date="2014" name="Nat. Commun.">
        <title>Molecular traces of alternative social organization in a termite genome.</title>
        <authorList>
            <person name="Terrapon N."/>
            <person name="Li C."/>
            <person name="Robertson H.M."/>
            <person name="Ji L."/>
            <person name="Meng X."/>
            <person name="Booth W."/>
            <person name="Chen Z."/>
            <person name="Childers C.P."/>
            <person name="Glastad K.M."/>
            <person name="Gokhale K."/>
            <person name="Gowin J."/>
            <person name="Gronenberg W."/>
            <person name="Hermansen R.A."/>
            <person name="Hu H."/>
            <person name="Hunt B.G."/>
            <person name="Huylmans A.K."/>
            <person name="Khalil S.M."/>
            <person name="Mitchell R.D."/>
            <person name="Munoz-Torres M.C."/>
            <person name="Mustard J.A."/>
            <person name="Pan H."/>
            <person name="Reese J.T."/>
            <person name="Scharf M.E."/>
            <person name="Sun F."/>
            <person name="Vogel H."/>
            <person name="Xiao J."/>
            <person name="Yang W."/>
            <person name="Yang Z."/>
            <person name="Yang Z."/>
            <person name="Zhou J."/>
            <person name="Zhu J."/>
            <person name="Brent C.S."/>
            <person name="Elsik C.G."/>
            <person name="Goodisman M.A."/>
            <person name="Liberles D.A."/>
            <person name="Roe R.M."/>
            <person name="Vargo E.L."/>
            <person name="Vilcinskas A."/>
            <person name="Wang J."/>
            <person name="Bornberg-Bauer E."/>
            <person name="Korb J."/>
            <person name="Zhang G."/>
            <person name="Liebig J."/>
        </authorList>
    </citation>
    <scope>NUCLEOTIDE SEQUENCE [LARGE SCALE GENOMIC DNA]</scope>
    <source>
        <tissue evidence="20">Whole organism</tissue>
    </source>
</reference>
<feature type="domain" description="MGS-like" evidence="19">
    <location>
        <begin position="1"/>
        <end position="147"/>
    </location>
</feature>
<keyword evidence="11" id="KW-0658">Purine biosynthesis</keyword>
<evidence type="ECO:0000256" key="15">
    <source>
        <dbReference type="ARBA" id="ARBA00046691"/>
    </source>
</evidence>
<dbReference type="InterPro" id="IPR002695">
    <property type="entry name" value="PurH-like"/>
</dbReference>
<evidence type="ECO:0000256" key="2">
    <source>
        <dbReference type="ARBA" id="ARBA00004514"/>
    </source>
</evidence>
<dbReference type="NCBIfam" id="TIGR00355">
    <property type="entry name" value="purH"/>
    <property type="match status" value="1"/>
</dbReference>
<dbReference type="FunFam" id="3.40.140.20:FF:000003">
    <property type="entry name" value="Bifunctional purine biosynthesis protein"/>
    <property type="match status" value="1"/>
</dbReference>
<dbReference type="SMART" id="SM00851">
    <property type="entry name" value="MGS"/>
    <property type="match status" value="1"/>
</dbReference>
<evidence type="ECO:0000259" key="19">
    <source>
        <dbReference type="PROSITE" id="PS51855"/>
    </source>
</evidence>
<proteinExistence type="inferred from homology"/>
<keyword evidence="21" id="KW-1185">Reference proteome</keyword>
<dbReference type="PIRSF" id="PIRSF000414">
    <property type="entry name" value="AICARFT_IMPCHas"/>
    <property type="match status" value="1"/>
</dbReference>
<evidence type="ECO:0000256" key="9">
    <source>
        <dbReference type="ARBA" id="ARBA00022490"/>
    </source>
</evidence>
<dbReference type="EC" id="3.5.4.10" evidence="7"/>
<dbReference type="SUPFAM" id="SSF53927">
    <property type="entry name" value="Cytidine deaminase-like"/>
    <property type="match status" value="1"/>
</dbReference>
<dbReference type="GO" id="GO:0006189">
    <property type="term" value="P:'de novo' IMP biosynthetic process"/>
    <property type="evidence" value="ECO:0007669"/>
    <property type="project" value="UniProtKB-UniPathway"/>
</dbReference>
<evidence type="ECO:0000313" key="20">
    <source>
        <dbReference type="EMBL" id="KDR19778.1"/>
    </source>
</evidence>
<dbReference type="GO" id="GO:0004643">
    <property type="term" value="F:phosphoribosylaminoimidazolecarboxamide formyltransferase activity"/>
    <property type="evidence" value="ECO:0007669"/>
    <property type="project" value="UniProtKB-EC"/>
</dbReference>
<comment type="pathway">
    <text evidence="4">Purine metabolism; IMP biosynthesis via de novo pathway; 5-formamido-1-(5-phospho-D-ribosyl)imidazole-4-carboxamide from 5-amino-1-(5-phospho-D-ribosyl)imidazole-4-carboxamide (10-formyl THF route): step 1/1.</text>
</comment>
<evidence type="ECO:0000256" key="13">
    <source>
        <dbReference type="ARBA" id="ARBA00023268"/>
    </source>
</evidence>
<comment type="subcellular location">
    <subcellularLocation>
        <location evidence="2">Cytoplasm</location>
        <location evidence="2">Cytosol</location>
    </subcellularLocation>
</comment>
<evidence type="ECO:0000256" key="12">
    <source>
        <dbReference type="ARBA" id="ARBA00022801"/>
    </source>
</evidence>
<dbReference type="PROSITE" id="PS51855">
    <property type="entry name" value="MGS"/>
    <property type="match status" value="1"/>
</dbReference>
<dbReference type="SUPFAM" id="SSF52335">
    <property type="entry name" value="Methylglyoxal synthase-like"/>
    <property type="match status" value="1"/>
</dbReference>
<dbReference type="UniPathway" id="UPA00074">
    <property type="reaction ID" value="UER00133"/>
</dbReference>
<dbReference type="Gene3D" id="1.10.287.440">
    <property type="match status" value="1"/>
</dbReference>
<comment type="catalytic activity">
    <reaction evidence="17">
        <text>IMP + H2O = 5-formamido-1-(5-phospho-D-ribosyl)imidazole-4-carboxamide</text>
        <dbReference type="Rhea" id="RHEA:18445"/>
        <dbReference type="ChEBI" id="CHEBI:15377"/>
        <dbReference type="ChEBI" id="CHEBI:58053"/>
        <dbReference type="ChEBI" id="CHEBI:58467"/>
        <dbReference type="EC" id="3.5.4.10"/>
    </reaction>
    <physiologicalReaction direction="right-to-left" evidence="17">
        <dbReference type="Rhea" id="RHEA:18447"/>
    </physiologicalReaction>
</comment>
<dbReference type="CDD" id="cd01421">
    <property type="entry name" value="IMPCH"/>
    <property type="match status" value="1"/>
</dbReference>
<dbReference type="eggNOG" id="KOG2555">
    <property type="taxonomic scope" value="Eukaryota"/>
</dbReference>
<dbReference type="EC" id="2.1.2.3" evidence="6"/>
<evidence type="ECO:0000256" key="18">
    <source>
        <dbReference type="ARBA" id="ARBA00053070"/>
    </source>
</evidence>
<dbReference type="InterPro" id="IPR016193">
    <property type="entry name" value="Cytidine_deaminase-like"/>
</dbReference>